<proteinExistence type="predicted"/>
<evidence type="ECO:0000256" key="1">
    <source>
        <dbReference type="SAM" id="MobiDB-lite"/>
    </source>
</evidence>
<gene>
    <name evidence="2" type="ORF">L596_007318</name>
</gene>
<sequence>MSGNLCEMGIGGHAVTKSRTGHKRRAYKSLAGHSIFTRLTASHLLLAYSSRLSQCLPSSSSSSSSPPVRPLGPKPAFQASSETTAALNPHAPFRAEEPPTRPLYPRLPEASIRQEQSDHQRNLGCLYKLKWIFNFGVKLGS</sequence>
<reference evidence="2 3" key="2">
    <citation type="journal article" date="2019" name="G3 (Bethesda)">
        <title>Hybrid Assembly of the Genome of the Entomopathogenic Nematode Steinernema carpocapsae Identifies the X-Chromosome.</title>
        <authorList>
            <person name="Serra L."/>
            <person name="Macchietto M."/>
            <person name="Macias-Munoz A."/>
            <person name="McGill C.J."/>
            <person name="Rodriguez I.M."/>
            <person name="Rodriguez B."/>
            <person name="Murad R."/>
            <person name="Mortazavi A."/>
        </authorList>
    </citation>
    <scope>NUCLEOTIDE SEQUENCE [LARGE SCALE GENOMIC DNA]</scope>
    <source>
        <strain evidence="2 3">ALL</strain>
    </source>
</reference>
<evidence type="ECO:0000313" key="2">
    <source>
        <dbReference type="EMBL" id="TKR92721.1"/>
    </source>
</evidence>
<comment type="caution">
    <text evidence="2">The sequence shown here is derived from an EMBL/GenBank/DDBJ whole genome shotgun (WGS) entry which is preliminary data.</text>
</comment>
<feature type="compositionally biased region" description="Low complexity" evidence="1">
    <location>
        <begin position="55"/>
        <end position="66"/>
    </location>
</feature>
<feature type="region of interest" description="Disordered" evidence="1">
    <location>
        <begin position="55"/>
        <end position="115"/>
    </location>
</feature>
<organism evidence="2 3">
    <name type="scientific">Steinernema carpocapsae</name>
    <name type="common">Entomopathogenic nematode</name>
    <dbReference type="NCBI Taxonomy" id="34508"/>
    <lineage>
        <taxon>Eukaryota</taxon>
        <taxon>Metazoa</taxon>
        <taxon>Ecdysozoa</taxon>
        <taxon>Nematoda</taxon>
        <taxon>Chromadorea</taxon>
        <taxon>Rhabditida</taxon>
        <taxon>Tylenchina</taxon>
        <taxon>Panagrolaimomorpha</taxon>
        <taxon>Strongyloidoidea</taxon>
        <taxon>Steinernematidae</taxon>
        <taxon>Steinernema</taxon>
    </lineage>
</organism>
<dbReference type="EMBL" id="AZBU02000002">
    <property type="protein sequence ID" value="TKR92721.1"/>
    <property type="molecule type" value="Genomic_DNA"/>
</dbReference>
<evidence type="ECO:0000313" key="3">
    <source>
        <dbReference type="Proteomes" id="UP000298663"/>
    </source>
</evidence>
<dbReference type="AlphaFoldDB" id="A0A4U5P9L3"/>
<keyword evidence="3" id="KW-1185">Reference proteome</keyword>
<protein>
    <submittedName>
        <fullName evidence="2">Uncharacterized protein</fullName>
    </submittedName>
</protein>
<reference evidence="2 3" key="1">
    <citation type="journal article" date="2015" name="Genome Biol.">
        <title>Comparative genomics of Steinernema reveals deeply conserved gene regulatory networks.</title>
        <authorList>
            <person name="Dillman A.R."/>
            <person name="Macchietto M."/>
            <person name="Porter C.F."/>
            <person name="Rogers A."/>
            <person name="Williams B."/>
            <person name="Antoshechkin I."/>
            <person name="Lee M.M."/>
            <person name="Goodwin Z."/>
            <person name="Lu X."/>
            <person name="Lewis E.E."/>
            <person name="Goodrich-Blair H."/>
            <person name="Stock S.P."/>
            <person name="Adams B.J."/>
            <person name="Sternberg P.W."/>
            <person name="Mortazavi A."/>
        </authorList>
    </citation>
    <scope>NUCLEOTIDE SEQUENCE [LARGE SCALE GENOMIC DNA]</scope>
    <source>
        <strain evidence="2 3">ALL</strain>
    </source>
</reference>
<name>A0A4U5P9L3_STECR</name>
<accession>A0A4U5P9L3</accession>
<dbReference type="Proteomes" id="UP000298663">
    <property type="component" value="Unassembled WGS sequence"/>
</dbReference>